<name>A0A8J3B2D9_9ACTN</name>
<dbReference type="EMBL" id="BMQB01000001">
    <property type="protein sequence ID" value="GGJ75286.1"/>
    <property type="molecule type" value="Genomic_DNA"/>
</dbReference>
<sequence length="118" mass="12812">MRDRQRRPDEPSAQSVPDAVAVVPATFNMIDMWAAGINDRLALCVLNGALGTRLAVVASPYAKADLAAHPRIRRPPPAARRTRCPADSNEALRPADPDGPFQWSPVLDLLRALPRPAD</sequence>
<evidence type="ECO:0000256" key="1">
    <source>
        <dbReference type="SAM" id="MobiDB-lite"/>
    </source>
</evidence>
<comment type="caution">
    <text evidence="2">The sequence shown here is derived from an EMBL/GenBank/DDBJ whole genome shotgun (WGS) entry which is preliminary data.</text>
</comment>
<reference evidence="2" key="2">
    <citation type="submission" date="2020-09" db="EMBL/GenBank/DDBJ databases">
        <authorList>
            <person name="Sun Q."/>
            <person name="Ohkuma M."/>
        </authorList>
    </citation>
    <scope>NUCLEOTIDE SEQUENCE</scope>
    <source>
        <strain evidence="2">JCM 3090</strain>
    </source>
</reference>
<dbReference type="InterPro" id="IPR036551">
    <property type="entry name" value="Flavin_trans-like"/>
</dbReference>
<gene>
    <name evidence="2" type="ORF">GCM10010123_01600</name>
</gene>
<accession>A0A8J3B2D9</accession>
<dbReference type="Gene3D" id="3.40.50.1950">
    <property type="entry name" value="Flavin prenyltransferase-like"/>
    <property type="match status" value="1"/>
</dbReference>
<proteinExistence type="predicted"/>
<organism evidence="2 3">
    <name type="scientific">Pilimelia anulata</name>
    <dbReference type="NCBI Taxonomy" id="53371"/>
    <lineage>
        <taxon>Bacteria</taxon>
        <taxon>Bacillati</taxon>
        <taxon>Actinomycetota</taxon>
        <taxon>Actinomycetes</taxon>
        <taxon>Micromonosporales</taxon>
        <taxon>Micromonosporaceae</taxon>
        <taxon>Pilimelia</taxon>
    </lineage>
</organism>
<evidence type="ECO:0008006" key="4">
    <source>
        <dbReference type="Google" id="ProtNLM"/>
    </source>
</evidence>
<evidence type="ECO:0000313" key="2">
    <source>
        <dbReference type="EMBL" id="GGJ75286.1"/>
    </source>
</evidence>
<dbReference type="GO" id="GO:0003824">
    <property type="term" value="F:catalytic activity"/>
    <property type="evidence" value="ECO:0007669"/>
    <property type="project" value="InterPro"/>
</dbReference>
<dbReference type="SUPFAM" id="SSF52507">
    <property type="entry name" value="Homo-oligomeric flavin-containing Cys decarboxylases, HFCD"/>
    <property type="match status" value="1"/>
</dbReference>
<keyword evidence="3" id="KW-1185">Reference proteome</keyword>
<dbReference type="Proteomes" id="UP000649739">
    <property type="component" value="Unassembled WGS sequence"/>
</dbReference>
<evidence type="ECO:0000313" key="3">
    <source>
        <dbReference type="Proteomes" id="UP000649739"/>
    </source>
</evidence>
<reference evidence="2" key="1">
    <citation type="journal article" date="2014" name="Int. J. Syst. Evol. Microbiol.">
        <title>Complete genome sequence of Corynebacterium casei LMG S-19264T (=DSM 44701T), isolated from a smear-ripened cheese.</title>
        <authorList>
            <consortium name="US DOE Joint Genome Institute (JGI-PGF)"/>
            <person name="Walter F."/>
            <person name="Albersmeier A."/>
            <person name="Kalinowski J."/>
            <person name="Ruckert C."/>
        </authorList>
    </citation>
    <scope>NUCLEOTIDE SEQUENCE</scope>
    <source>
        <strain evidence="2">JCM 3090</strain>
    </source>
</reference>
<feature type="region of interest" description="Disordered" evidence="1">
    <location>
        <begin position="72"/>
        <end position="103"/>
    </location>
</feature>
<dbReference type="AlphaFoldDB" id="A0A8J3B2D9"/>
<protein>
    <recommendedName>
        <fullName evidence="4">Flavoprotein domain-containing protein</fullName>
    </recommendedName>
</protein>